<evidence type="ECO:0000256" key="15">
    <source>
        <dbReference type="ARBA" id="ARBA00022989"/>
    </source>
</evidence>
<dbReference type="PROSITE" id="PS00154">
    <property type="entry name" value="ATPASE_E1_E2"/>
    <property type="match status" value="1"/>
</dbReference>
<dbReference type="SUPFAM" id="SSF56784">
    <property type="entry name" value="HAD-like"/>
    <property type="match status" value="1"/>
</dbReference>
<evidence type="ECO:0000256" key="3">
    <source>
        <dbReference type="ARBA" id="ARBA00005675"/>
    </source>
</evidence>
<name>A0A2K8NQM5_9MOLU</name>
<evidence type="ECO:0000256" key="9">
    <source>
        <dbReference type="ARBA" id="ARBA00022553"/>
    </source>
</evidence>
<dbReference type="Gene3D" id="2.70.150.10">
    <property type="entry name" value="Calcium-transporting ATPase, cytoplasmic transduction domain A"/>
    <property type="match status" value="1"/>
</dbReference>
<keyword evidence="11" id="KW-0547">Nucleotide-binding</keyword>
<dbReference type="GO" id="GO:1902600">
    <property type="term" value="P:proton transmembrane transport"/>
    <property type="evidence" value="ECO:0007669"/>
    <property type="project" value="TreeGrafter"/>
</dbReference>
<dbReference type="GO" id="GO:1990573">
    <property type="term" value="P:potassium ion import across plasma membrane"/>
    <property type="evidence" value="ECO:0007669"/>
    <property type="project" value="TreeGrafter"/>
</dbReference>
<sequence length="939" mass="105818">MVKEKLKKTPILKDKKRNSFSNQELIRSVAKMDQASLLKHYNLERFGLDEEQYEKRKDDFGKNELDQNPFRWLYELAKAYFSPFNVILLVISAYNFASYFTYVFGTEDERSVFSLVGAIVVLAMVMISGTITFIQSYRGYFVTKKLRDIISNQVNVIRYQDNQDGKKFDFNKIDNKNFLKLVKMGKELPVTDLVPGDLIYLSSGDMIPADVRLVYSNDLFINQSSLTGESLPVEKHAQVKHVANNVLEIENICYTGTSVIAGSALAIVAATGSDTYFSSIGEMLNQEKQPEGSFLAGVRHVTRTLLIFMLVMVPLIYFVFIARNHANLGKNINENPWFTGLFFAIALVVALTPEMLPLIITTNLSNGAARLTKEKVVVKRMDSIQSLGAIDILATDKTGTLTNDKIELISYSTVDRKQSDELLKLLFMNSYFQTGLKNPMDRAIVDYTLKKDDSNNFVEKVDKSYIKIDEIPFDFNRRKLTIVFQDPKKERYMVTKGSVEEVLQGTNRVFYEGEIRPLTENLRRQIISRYEKMNERGERVLGIAYKPVSRDQKQFKPVDEKDLIFFGFASFLDSPKPSAAKMINLLKKYGVDLKILTGDNEQVTRAICNMVGLNISGLVSGQELEEMTDHQLQKAVEKANVFVKLSPSQKVMVLEALKQNGHNVGYMGDGINDAPVLFQADVAISVNNAADIAKEASDIILLEKNLGVLERGIIEGRTVFGNILKYMKITIASQFGNALSMIIATAAFGNLFLAMSPIQTLFQNLIYDFSQLIIAFDYVDEEFLMKPRKWTTKDLIPFAIINGSVSSIFDVTTYMVMGFGFHCFAIVSAGGPDAKNAEGMFQAACFLVGLTTQASIMHVLRTEKLPIIQSRSPWYIYLVTFIILVLAFAIVFTPSVASLLDMKSPSLIFLPIALAILMAYLILAQLVKMLYIHIFHKWL</sequence>
<comment type="catalytic activity">
    <reaction evidence="18">
        <text>Mg(2+)(out) + ATP + H2O = Mg(2+)(in) + ADP + phosphate + H(+)</text>
        <dbReference type="Rhea" id="RHEA:10260"/>
        <dbReference type="ChEBI" id="CHEBI:15377"/>
        <dbReference type="ChEBI" id="CHEBI:15378"/>
        <dbReference type="ChEBI" id="CHEBI:18420"/>
        <dbReference type="ChEBI" id="CHEBI:30616"/>
        <dbReference type="ChEBI" id="CHEBI:43474"/>
        <dbReference type="ChEBI" id="CHEBI:456216"/>
        <dbReference type="EC" id="7.2.2.14"/>
    </reaction>
</comment>
<dbReference type="EC" id="7.2.2.14" evidence="5"/>
<dbReference type="CDD" id="cd02077">
    <property type="entry name" value="P-type_ATPase_Mg"/>
    <property type="match status" value="1"/>
</dbReference>
<evidence type="ECO:0000313" key="20">
    <source>
        <dbReference type="Proteomes" id="UP000232222"/>
    </source>
</evidence>
<dbReference type="SUPFAM" id="SSF81660">
    <property type="entry name" value="Metal cation-transporting ATPase, ATP-binding domain N"/>
    <property type="match status" value="1"/>
</dbReference>
<dbReference type="PANTHER" id="PTHR43294:SF21">
    <property type="entry name" value="CATION TRANSPORTING ATPASE"/>
    <property type="match status" value="1"/>
</dbReference>
<accession>A0A2K8NQM5</accession>
<dbReference type="PANTHER" id="PTHR43294">
    <property type="entry name" value="SODIUM/POTASSIUM-TRANSPORTING ATPASE SUBUNIT ALPHA"/>
    <property type="match status" value="1"/>
</dbReference>
<dbReference type="KEGG" id="efr:EFREU_v1c00600"/>
<dbReference type="Pfam" id="PF00689">
    <property type="entry name" value="Cation_ATPase_C"/>
    <property type="match status" value="1"/>
</dbReference>
<evidence type="ECO:0000256" key="7">
    <source>
        <dbReference type="ARBA" id="ARBA00022475"/>
    </source>
</evidence>
<dbReference type="PRINTS" id="PR01836">
    <property type="entry name" value="MGATPASE"/>
</dbReference>
<dbReference type="EMBL" id="CP024962">
    <property type="protein sequence ID" value="ATZ16087.1"/>
    <property type="molecule type" value="Genomic_DNA"/>
</dbReference>
<keyword evidence="14" id="KW-1278">Translocase</keyword>
<evidence type="ECO:0000256" key="5">
    <source>
        <dbReference type="ARBA" id="ARBA00012786"/>
    </source>
</evidence>
<dbReference type="GO" id="GO:0030007">
    <property type="term" value="P:intracellular potassium ion homeostasis"/>
    <property type="evidence" value="ECO:0007669"/>
    <property type="project" value="TreeGrafter"/>
</dbReference>
<dbReference type="GO" id="GO:0005524">
    <property type="term" value="F:ATP binding"/>
    <property type="evidence" value="ECO:0007669"/>
    <property type="project" value="UniProtKB-KW"/>
</dbReference>
<dbReference type="SUPFAM" id="SSF81653">
    <property type="entry name" value="Calcium ATPase, transduction domain A"/>
    <property type="match status" value="1"/>
</dbReference>
<keyword evidence="16" id="KW-0472">Membrane</keyword>
<dbReference type="InterPro" id="IPR059000">
    <property type="entry name" value="ATPase_P-type_domA"/>
</dbReference>
<dbReference type="InterPro" id="IPR004014">
    <property type="entry name" value="ATPase_P-typ_cation-transptr_N"/>
</dbReference>
<dbReference type="InterPro" id="IPR044492">
    <property type="entry name" value="P_typ_ATPase_HD_dom"/>
</dbReference>
<dbReference type="SFLD" id="SFLDS00003">
    <property type="entry name" value="Haloacid_Dehalogenase"/>
    <property type="match status" value="1"/>
</dbReference>
<dbReference type="NCBIfam" id="TIGR01494">
    <property type="entry name" value="ATPase_P-type"/>
    <property type="match status" value="1"/>
</dbReference>
<evidence type="ECO:0000256" key="8">
    <source>
        <dbReference type="ARBA" id="ARBA00022519"/>
    </source>
</evidence>
<dbReference type="GO" id="GO:0005886">
    <property type="term" value="C:plasma membrane"/>
    <property type="evidence" value="ECO:0007669"/>
    <property type="project" value="UniProtKB-SubCell"/>
</dbReference>
<dbReference type="Pfam" id="PF13246">
    <property type="entry name" value="Cation_ATPase"/>
    <property type="match status" value="1"/>
</dbReference>
<keyword evidence="20" id="KW-1185">Reference proteome</keyword>
<dbReference type="AlphaFoldDB" id="A0A2K8NQM5"/>
<evidence type="ECO:0000313" key="19">
    <source>
        <dbReference type="EMBL" id="ATZ16087.1"/>
    </source>
</evidence>
<dbReference type="SFLD" id="SFLDG00002">
    <property type="entry name" value="C1.7:_P-type_atpase_like"/>
    <property type="match status" value="1"/>
</dbReference>
<dbReference type="InterPro" id="IPR018303">
    <property type="entry name" value="ATPase_P-typ_P_site"/>
</dbReference>
<dbReference type="Proteomes" id="UP000232222">
    <property type="component" value="Chromosome"/>
</dbReference>
<dbReference type="InterPro" id="IPR023298">
    <property type="entry name" value="ATPase_P-typ_TM_dom_sf"/>
</dbReference>
<dbReference type="Gene3D" id="3.40.50.1000">
    <property type="entry name" value="HAD superfamily/HAD-like"/>
    <property type="match status" value="1"/>
</dbReference>
<dbReference type="Pfam" id="PF00122">
    <property type="entry name" value="E1-E2_ATPase"/>
    <property type="match status" value="1"/>
</dbReference>
<evidence type="ECO:0000256" key="6">
    <source>
        <dbReference type="ARBA" id="ARBA00013555"/>
    </source>
</evidence>
<dbReference type="RefSeq" id="WP_232673621.1">
    <property type="nucleotide sequence ID" value="NZ_CP024962.1"/>
</dbReference>
<dbReference type="GO" id="GO:0036376">
    <property type="term" value="P:sodium ion export across plasma membrane"/>
    <property type="evidence" value="ECO:0007669"/>
    <property type="project" value="TreeGrafter"/>
</dbReference>
<dbReference type="SMART" id="SM00831">
    <property type="entry name" value="Cation_ATPase_N"/>
    <property type="match status" value="1"/>
</dbReference>
<evidence type="ECO:0000256" key="18">
    <source>
        <dbReference type="ARBA" id="ARBA00047295"/>
    </source>
</evidence>
<dbReference type="GO" id="GO:0015444">
    <property type="term" value="F:P-type magnesium transporter activity"/>
    <property type="evidence" value="ECO:0007669"/>
    <property type="project" value="UniProtKB-EC"/>
</dbReference>
<evidence type="ECO:0000256" key="10">
    <source>
        <dbReference type="ARBA" id="ARBA00022692"/>
    </source>
</evidence>
<reference evidence="19 20" key="1">
    <citation type="submission" date="2017-11" db="EMBL/GenBank/DDBJ databases">
        <title>Genome sequence of Entomoplasma freundtii BARC 318 (ATCC 51999).</title>
        <authorList>
            <person name="Lo W.-S."/>
            <person name="Gasparich G.E."/>
            <person name="Kuo C.-H."/>
        </authorList>
    </citation>
    <scope>NUCLEOTIDE SEQUENCE [LARGE SCALE GENOMIC DNA]</scope>
    <source>
        <strain evidence="19 20">BARC 318</strain>
    </source>
</reference>
<organism evidence="19 20">
    <name type="scientific">Entomoplasma freundtii</name>
    <dbReference type="NCBI Taxonomy" id="74700"/>
    <lineage>
        <taxon>Bacteria</taxon>
        <taxon>Bacillati</taxon>
        <taxon>Mycoplasmatota</taxon>
        <taxon>Mollicutes</taxon>
        <taxon>Entomoplasmatales</taxon>
        <taxon>Entomoplasmataceae</taxon>
        <taxon>Entomoplasma</taxon>
    </lineage>
</organism>
<comment type="similarity">
    <text evidence="3">Belongs to the cation transport ATPase (P-type) (TC 3.A.3) family. Type IIA subfamily.</text>
</comment>
<evidence type="ECO:0000256" key="14">
    <source>
        <dbReference type="ARBA" id="ARBA00022967"/>
    </source>
</evidence>
<dbReference type="InterPro" id="IPR023299">
    <property type="entry name" value="ATPase_P-typ_cyto_dom_N"/>
</dbReference>
<gene>
    <name evidence="19" type="primary">mgtA</name>
    <name evidence="19" type="ORF">EFREU_v1c00600</name>
</gene>
<dbReference type="InterPro" id="IPR050510">
    <property type="entry name" value="Cation_transp_ATPase_P-type"/>
</dbReference>
<evidence type="ECO:0000256" key="2">
    <source>
        <dbReference type="ARBA" id="ARBA00004429"/>
    </source>
</evidence>
<dbReference type="Pfam" id="PF00690">
    <property type="entry name" value="Cation_ATPase_N"/>
    <property type="match status" value="1"/>
</dbReference>
<comment type="similarity">
    <text evidence="4">Belongs to the cation transport ATPase (P-type) (TC 3.A.3) family. Type IIIB subfamily.</text>
</comment>
<evidence type="ECO:0000256" key="17">
    <source>
        <dbReference type="ARBA" id="ARBA00029806"/>
    </source>
</evidence>
<dbReference type="InterPro" id="IPR006068">
    <property type="entry name" value="ATPase_P-typ_cation-transptr_C"/>
</dbReference>
<comment type="function">
    <text evidence="1">Mediates magnesium influx to the cytosol.</text>
</comment>
<keyword evidence="8" id="KW-0997">Cell inner membrane</keyword>
<dbReference type="SFLD" id="SFLDF00027">
    <property type="entry name" value="p-type_atpase"/>
    <property type="match status" value="1"/>
</dbReference>
<dbReference type="NCBIfam" id="TIGR01524">
    <property type="entry name" value="ATPase-IIIB_Mg"/>
    <property type="match status" value="1"/>
</dbReference>
<proteinExistence type="inferred from homology"/>
<dbReference type="InterPro" id="IPR008250">
    <property type="entry name" value="ATPase_P-typ_transduc_dom_A_sf"/>
</dbReference>
<evidence type="ECO:0000256" key="4">
    <source>
        <dbReference type="ARBA" id="ARBA00008746"/>
    </source>
</evidence>
<dbReference type="Gene3D" id="3.40.1110.10">
    <property type="entry name" value="Calcium-transporting ATPase, cytoplasmic domain N"/>
    <property type="match status" value="1"/>
</dbReference>
<keyword evidence="15" id="KW-1133">Transmembrane helix</keyword>
<keyword evidence="13" id="KW-0460">Magnesium</keyword>
<dbReference type="InterPro" id="IPR001757">
    <property type="entry name" value="P_typ_ATPase"/>
</dbReference>
<keyword evidence="12" id="KW-0067">ATP-binding</keyword>
<dbReference type="GO" id="GO:0006883">
    <property type="term" value="P:intracellular sodium ion homeostasis"/>
    <property type="evidence" value="ECO:0007669"/>
    <property type="project" value="TreeGrafter"/>
</dbReference>
<keyword evidence="7" id="KW-1003">Cell membrane</keyword>
<dbReference type="SUPFAM" id="SSF81665">
    <property type="entry name" value="Calcium ATPase, transmembrane domain M"/>
    <property type="match status" value="1"/>
</dbReference>
<comment type="subcellular location">
    <subcellularLocation>
        <location evidence="2">Cell inner membrane</location>
        <topology evidence="2">Multi-pass membrane protein</topology>
    </subcellularLocation>
</comment>
<evidence type="ECO:0000256" key="11">
    <source>
        <dbReference type="ARBA" id="ARBA00022741"/>
    </source>
</evidence>
<keyword evidence="9" id="KW-0597">Phosphoprotein</keyword>
<protein>
    <recommendedName>
        <fullName evidence="6">Magnesium-transporting ATPase, P-type 1</fullName>
        <ecNumber evidence="5">7.2.2.14</ecNumber>
    </recommendedName>
    <alternativeName>
        <fullName evidence="17">Mg(2+) transport ATPase, P-type 1</fullName>
    </alternativeName>
</protein>
<dbReference type="InterPro" id="IPR036412">
    <property type="entry name" value="HAD-like_sf"/>
</dbReference>
<dbReference type="InterPro" id="IPR006415">
    <property type="entry name" value="P-type_ATPase_IIIB"/>
</dbReference>
<evidence type="ECO:0000256" key="13">
    <source>
        <dbReference type="ARBA" id="ARBA00022842"/>
    </source>
</evidence>
<dbReference type="InterPro" id="IPR023214">
    <property type="entry name" value="HAD_sf"/>
</dbReference>
<dbReference type="GO" id="GO:0016887">
    <property type="term" value="F:ATP hydrolysis activity"/>
    <property type="evidence" value="ECO:0007669"/>
    <property type="project" value="InterPro"/>
</dbReference>
<evidence type="ECO:0000256" key="16">
    <source>
        <dbReference type="ARBA" id="ARBA00023136"/>
    </source>
</evidence>
<evidence type="ECO:0000256" key="12">
    <source>
        <dbReference type="ARBA" id="ARBA00022840"/>
    </source>
</evidence>
<evidence type="ECO:0000256" key="1">
    <source>
        <dbReference type="ARBA" id="ARBA00003954"/>
    </source>
</evidence>
<keyword evidence="10" id="KW-0812">Transmembrane</keyword>
<dbReference type="GO" id="GO:0005391">
    <property type="term" value="F:P-type sodium:potassium-exchanging transporter activity"/>
    <property type="evidence" value="ECO:0007669"/>
    <property type="project" value="TreeGrafter"/>
</dbReference>
<dbReference type="Gene3D" id="1.20.1110.10">
    <property type="entry name" value="Calcium-transporting ATPase, transmembrane domain"/>
    <property type="match status" value="1"/>
</dbReference>